<evidence type="ECO:0000313" key="2">
    <source>
        <dbReference type="EMBL" id="KAG9239486.1"/>
    </source>
</evidence>
<accession>A0A9P7YTR4</accession>
<dbReference type="AlphaFoldDB" id="A0A9P7YTR4"/>
<gene>
    <name evidence="2" type="ORF">BJ875DRAFT_436483</name>
</gene>
<protein>
    <submittedName>
        <fullName evidence="2">Uncharacterized protein</fullName>
    </submittedName>
</protein>
<name>A0A9P7YTR4_9HELO</name>
<evidence type="ECO:0000256" key="1">
    <source>
        <dbReference type="SAM" id="MobiDB-lite"/>
    </source>
</evidence>
<sequence>MSTRTGQLVARTHGEEVRWGISRPKITSRDTNSFPDFVASTRPYAREAFVAFWQGATVNIEAGTWLKPREFRRDKNLFEFRSMPSTTQRTGTEADVTISIPSSTASKPHIDHPHESRNDSLTSRPDWRACFRLPPSRRRTVHTLLWTRNAGGPQSWHKRSVVWLTAVPPSSDKSAKVTKTCDPGSRFRRGFLCTTPEAGQAPLFLRFVSSTRFNLSTRPSTSDDLSPHPESYQ</sequence>
<comment type="caution">
    <text evidence="2">The sequence shown here is derived from an EMBL/GenBank/DDBJ whole genome shotgun (WGS) entry which is preliminary data.</text>
</comment>
<dbReference type="Proteomes" id="UP000824998">
    <property type="component" value="Unassembled WGS sequence"/>
</dbReference>
<keyword evidence="3" id="KW-1185">Reference proteome</keyword>
<reference evidence="2" key="1">
    <citation type="journal article" date="2021" name="IMA Fungus">
        <title>Genomic characterization of three marine fungi, including Emericellopsis atlantica sp. nov. with signatures of a generalist lifestyle and marine biomass degradation.</title>
        <authorList>
            <person name="Hagestad O.C."/>
            <person name="Hou L."/>
            <person name="Andersen J.H."/>
            <person name="Hansen E.H."/>
            <person name="Altermark B."/>
            <person name="Li C."/>
            <person name="Kuhnert E."/>
            <person name="Cox R.J."/>
            <person name="Crous P.W."/>
            <person name="Spatafora J.W."/>
            <person name="Lail K."/>
            <person name="Amirebrahimi M."/>
            <person name="Lipzen A."/>
            <person name="Pangilinan J."/>
            <person name="Andreopoulos W."/>
            <person name="Hayes R.D."/>
            <person name="Ng V."/>
            <person name="Grigoriev I.V."/>
            <person name="Jackson S.A."/>
            <person name="Sutton T.D.S."/>
            <person name="Dobson A.D.W."/>
            <person name="Rama T."/>
        </authorList>
    </citation>
    <scope>NUCLEOTIDE SEQUENCE</scope>
    <source>
        <strain evidence="2">TRa018bII</strain>
    </source>
</reference>
<feature type="region of interest" description="Disordered" evidence="1">
    <location>
        <begin position="102"/>
        <end position="121"/>
    </location>
</feature>
<proteinExistence type="predicted"/>
<evidence type="ECO:0000313" key="3">
    <source>
        <dbReference type="Proteomes" id="UP000824998"/>
    </source>
</evidence>
<organism evidence="2 3">
    <name type="scientific">Amylocarpus encephaloides</name>
    <dbReference type="NCBI Taxonomy" id="45428"/>
    <lineage>
        <taxon>Eukaryota</taxon>
        <taxon>Fungi</taxon>
        <taxon>Dikarya</taxon>
        <taxon>Ascomycota</taxon>
        <taxon>Pezizomycotina</taxon>
        <taxon>Leotiomycetes</taxon>
        <taxon>Helotiales</taxon>
        <taxon>Helotiales incertae sedis</taxon>
        <taxon>Amylocarpus</taxon>
    </lineage>
</organism>
<dbReference type="EMBL" id="MU251358">
    <property type="protein sequence ID" value="KAG9239486.1"/>
    <property type="molecule type" value="Genomic_DNA"/>
</dbReference>
<feature type="compositionally biased region" description="Basic and acidic residues" evidence="1">
    <location>
        <begin position="108"/>
        <end position="118"/>
    </location>
</feature>